<dbReference type="InterPro" id="IPR023415">
    <property type="entry name" value="LDLR_class-A_CS"/>
</dbReference>
<dbReference type="PROSITE" id="PS01180">
    <property type="entry name" value="CUB"/>
    <property type="match status" value="1"/>
</dbReference>
<dbReference type="CDD" id="cd00112">
    <property type="entry name" value="LDLa"/>
    <property type="match status" value="1"/>
</dbReference>
<evidence type="ECO:0000256" key="3">
    <source>
        <dbReference type="SAM" id="MobiDB-lite"/>
    </source>
</evidence>
<accession>A0AAV6W110</accession>
<reference evidence="7 8" key="1">
    <citation type="journal article" date="2022" name="Nat. Ecol. Evol.">
        <title>A masculinizing supergene underlies an exaggerated male reproductive morph in a spider.</title>
        <authorList>
            <person name="Hendrickx F."/>
            <person name="De Corte Z."/>
            <person name="Sonet G."/>
            <person name="Van Belleghem S.M."/>
            <person name="Kostlbacher S."/>
            <person name="Vangestel C."/>
        </authorList>
    </citation>
    <scope>NUCLEOTIDE SEQUENCE [LARGE SCALE GENOMIC DNA]</scope>
    <source>
        <strain evidence="7">W744_W776</strain>
    </source>
</reference>
<dbReference type="InterPro" id="IPR056707">
    <property type="entry name" value="DUF7805"/>
</dbReference>
<keyword evidence="4" id="KW-0812">Transmembrane</keyword>
<evidence type="ECO:0000313" key="8">
    <source>
        <dbReference type="Proteomes" id="UP000827092"/>
    </source>
</evidence>
<feature type="disulfide bond" evidence="2">
    <location>
        <begin position="29"/>
        <end position="41"/>
    </location>
</feature>
<dbReference type="SUPFAM" id="SSF49854">
    <property type="entry name" value="Spermadhesin, CUB domain"/>
    <property type="match status" value="1"/>
</dbReference>
<dbReference type="PROSITE" id="PS01209">
    <property type="entry name" value="LDLRA_1"/>
    <property type="match status" value="1"/>
</dbReference>
<feature type="chain" id="PRO_5044023390" description="CUB domain-containing protein" evidence="5">
    <location>
        <begin position="25"/>
        <end position="949"/>
    </location>
</feature>
<dbReference type="InterPro" id="IPR002172">
    <property type="entry name" value="LDrepeatLR_classA_rpt"/>
</dbReference>
<feature type="disulfide bond" evidence="2">
    <location>
        <begin position="36"/>
        <end position="54"/>
    </location>
</feature>
<dbReference type="SMART" id="SM00192">
    <property type="entry name" value="LDLa"/>
    <property type="match status" value="2"/>
</dbReference>
<proteinExistence type="predicted"/>
<name>A0AAV6W110_9ARAC</name>
<dbReference type="GO" id="GO:0005886">
    <property type="term" value="C:plasma membrane"/>
    <property type="evidence" value="ECO:0007669"/>
    <property type="project" value="TreeGrafter"/>
</dbReference>
<keyword evidence="5" id="KW-0732">Signal</keyword>
<dbReference type="Pfam" id="PF00431">
    <property type="entry name" value="CUB"/>
    <property type="match status" value="1"/>
</dbReference>
<dbReference type="InterPro" id="IPR053207">
    <property type="entry name" value="Non-NMDA_GluR_Accessory"/>
</dbReference>
<dbReference type="InterPro" id="IPR036055">
    <property type="entry name" value="LDL_receptor-like_sf"/>
</dbReference>
<dbReference type="PANTHER" id="PTHR47537">
    <property type="entry name" value="CUBILIN"/>
    <property type="match status" value="1"/>
</dbReference>
<keyword evidence="8" id="KW-1185">Reference proteome</keyword>
<feature type="domain" description="CUB" evidence="6">
    <location>
        <begin position="237"/>
        <end position="379"/>
    </location>
</feature>
<dbReference type="SMART" id="SM00042">
    <property type="entry name" value="CUB"/>
    <property type="match status" value="1"/>
</dbReference>
<dbReference type="EMBL" id="JAFNEN010000002">
    <property type="protein sequence ID" value="KAG8201868.1"/>
    <property type="molecule type" value="Genomic_DNA"/>
</dbReference>
<comment type="caution">
    <text evidence="2">Lacks conserved residue(s) required for the propagation of feature annotation.</text>
</comment>
<dbReference type="InterPro" id="IPR035914">
    <property type="entry name" value="Sperma_CUB_dom_sf"/>
</dbReference>
<dbReference type="Gene3D" id="2.60.120.290">
    <property type="entry name" value="Spermadhesin, CUB domain"/>
    <property type="match status" value="2"/>
</dbReference>
<dbReference type="Pfam" id="PF00057">
    <property type="entry name" value="Ldl_recept_a"/>
    <property type="match status" value="1"/>
</dbReference>
<keyword evidence="4" id="KW-0472">Membrane</keyword>
<dbReference type="AlphaFoldDB" id="A0AAV6W110"/>
<feature type="compositionally biased region" description="Basic residues" evidence="3">
    <location>
        <begin position="146"/>
        <end position="162"/>
    </location>
</feature>
<gene>
    <name evidence="7" type="ORF">JTE90_027347</name>
</gene>
<dbReference type="Pfam" id="PF25090">
    <property type="entry name" value="DUF7805"/>
    <property type="match status" value="1"/>
</dbReference>
<keyword evidence="4" id="KW-1133">Transmembrane helix</keyword>
<dbReference type="PANTHER" id="PTHR47537:SF3">
    <property type="entry name" value="CUB DOMAIN-CONTAINING PROTEIN"/>
    <property type="match status" value="1"/>
</dbReference>
<dbReference type="Gene3D" id="4.10.400.10">
    <property type="entry name" value="Low-density Lipoprotein Receptor"/>
    <property type="match status" value="1"/>
</dbReference>
<evidence type="ECO:0000256" key="4">
    <source>
        <dbReference type="SAM" id="Phobius"/>
    </source>
</evidence>
<protein>
    <recommendedName>
        <fullName evidence="6">CUB domain-containing protein</fullName>
    </recommendedName>
</protein>
<feature type="signal peptide" evidence="5">
    <location>
        <begin position="1"/>
        <end position="24"/>
    </location>
</feature>
<dbReference type="SUPFAM" id="SSF57424">
    <property type="entry name" value="LDL receptor-like module"/>
    <property type="match status" value="1"/>
</dbReference>
<comment type="caution">
    <text evidence="7">The sequence shown here is derived from an EMBL/GenBank/DDBJ whole genome shotgun (WGS) entry which is preliminary data.</text>
</comment>
<dbReference type="Proteomes" id="UP000827092">
    <property type="component" value="Unassembled WGS sequence"/>
</dbReference>
<dbReference type="CDD" id="cd00041">
    <property type="entry name" value="CUB"/>
    <property type="match status" value="1"/>
</dbReference>
<evidence type="ECO:0000256" key="5">
    <source>
        <dbReference type="SAM" id="SignalP"/>
    </source>
</evidence>
<evidence type="ECO:0000256" key="2">
    <source>
        <dbReference type="PROSITE-ProRule" id="PRU00124"/>
    </source>
</evidence>
<feature type="region of interest" description="Disordered" evidence="3">
    <location>
        <begin position="146"/>
        <end position="165"/>
    </location>
</feature>
<evidence type="ECO:0000313" key="7">
    <source>
        <dbReference type="EMBL" id="KAG8201868.1"/>
    </source>
</evidence>
<feature type="transmembrane region" description="Helical" evidence="4">
    <location>
        <begin position="890"/>
        <end position="915"/>
    </location>
</feature>
<evidence type="ECO:0000259" key="6">
    <source>
        <dbReference type="PROSITE" id="PS01180"/>
    </source>
</evidence>
<evidence type="ECO:0000256" key="1">
    <source>
        <dbReference type="ARBA" id="ARBA00023157"/>
    </source>
</evidence>
<organism evidence="7 8">
    <name type="scientific">Oedothorax gibbosus</name>
    <dbReference type="NCBI Taxonomy" id="931172"/>
    <lineage>
        <taxon>Eukaryota</taxon>
        <taxon>Metazoa</taxon>
        <taxon>Ecdysozoa</taxon>
        <taxon>Arthropoda</taxon>
        <taxon>Chelicerata</taxon>
        <taxon>Arachnida</taxon>
        <taxon>Araneae</taxon>
        <taxon>Araneomorphae</taxon>
        <taxon>Entelegynae</taxon>
        <taxon>Araneoidea</taxon>
        <taxon>Linyphiidae</taxon>
        <taxon>Erigoninae</taxon>
        <taxon>Oedothorax</taxon>
    </lineage>
</organism>
<dbReference type="InterPro" id="IPR000859">
    <property type="entry name" value="CUB_dom"/>
</dbReference>
<keyword evidence="1 2" id="KW-1015">Disulfide bond</keyword>
<dbReference type="PROSITE" id="PS50068">
    <property type="entry name" value="LDLRA_2"/>
    <property type="match status" value="1"/>
</dbReference>
<sequence length="949" mass="106591">MTTSTMLSIVLVLQVSIIWQATWGEKIGCQPTEFKCSSGQCVDGGRYCDGNSDCFDGTDEPERCTNCNRTFYGLADLKYPLRLSERRSPTCTLSFVAAGGKYGDQIEITFLSFQIGTFDLDSSSCLRGYLEIEESGVSKYDKHTPRVRRRTKKKGNPRKKGVSLRAPSGSFCGPLIGQSATFYSTGDKVKLTVFVPPQGAAGQPLVPRLYLTYRFLSKTRVGHSAETVGKVVSGARCDRLLTNCHMKDCVIRSPNFPGFYLRNISCHYWIRQDSAPPGKTAQIEIFQDNDFKINVPSGHSNNDRYKPGTLTSDCAGDIVKIYDGRTNESPLLVEFCGAGPLPTIRSSGSDVLVKLISVASQTLANSRFELGVRIHFTKNSGNFLPTSEGCSVTVDGGKHPVGILRGPDHSVSSGTTCTYRVTGKKPNDKIWLYFASYHVPDLHPWTDREHCDAGKLEIIHPVPKLRHQHHHKYHKQQAVVLPTVDKIDAEMVLLETYCEKKSPRQCGHASDFTDLIPSRPCTFPEESYLSPGPEVILKMTFMSSTAIKGSGNPHFMARYEVVETTAYSEDILSNPCVISINSRDTMTGNMESPKNIFLYGRGGAKDLACKYELRGSPEQRVRVTVKQVYFSSSALCQTVYDPVVERHKCNVFHFGKFAVMNVTELWQDTRVFVGCICDSTEKFVLESLGHTMDVEFLVRNMGPRDDFRTFRFMLEYEFVSESNSCETISENRILSGSKGQLRLNLHSLQPFRCRWLLAAFPSRALYVTVNGRTFDAECKNKILFYNINNWEPYKVFCADNNHQEFFFTESWKQSSHRHFEPDLTFLEYIANEPGQFRVEWIEVTRSKPEVACLLECPELEACIGPDLACDGIRHCPVSGNDEIPERCDQFPFMTVAISSTAAVALVTFIIMGLLLRYRLVHASDKTVIPPPDMYRNDCKRSSSHKAPVR</sequence>